<keyword evidence="3" id="KW-1185">Reference proteome</keyword>
<reference evidence="2 3" key="1">
    <citation type="journal article" date="2015" name="Genome Announc.">
        <title>Complete Genome Sequence of Cupriavidus basilensis 4G11, Isolated from the Oak Ridge Field Research Center Site.</title>
        <authorList>
            <person name="Ray J."/>
            <person name="Waters R.J."/>
            <person name="Skerker J.M."/>
            <person name="Kuehl J.V."/>
            <person name="Price M.N."/>
            <person name="Huang J."/>
            <person name="Chakraborty R."/>
            <person name="Arkin A.P."/>
            <person name="Deutschbauer A."/>
        </authorList>
    </citation>
    <scope>NUCLEOTIDE SEQUENCE [LARGE SCALE GENOMIC DNA]</scope>
    <source>
        <strain evidence="2">4G11</strain>
    </source>
</reference>
<dbReference type="AlphaFoldDB" id="A0A0C4YB25"/>
<accession>A0A0C4YB25</accession>
<organism evidence="2 3">
    <name type="scientific">Cupriavidus basilensis</name>
    <dbReference type="NCBI Taxonomy" id="68895"/>
    <lineage>
        <taxon>Bacteria</taxon>
        <taxon>Pseudomonadati</taxon>
        <taxon>Pseudomonadota</taxon>
        <taxon>Betaproteobacteria</taxon>
        <taxon>Burkholderiales</taxon>
        <taxon>Burkholderiaceae</taxon>
        <taxon>Cupriavidus</taxon>
    </lineage>
</organism>
<proteinExistence type="predicted"/>
<name>A0A0C4YB25_9BURK</name>
<dbReference type="Proteomes" id="UP000031843">
    <property type="component" value="Chromosome main"/>
</dbReference>
<feature type="region of interest" description="Disordered" evidence="1">
    <location>
        <begin position="1"/>
        <end position="40"/>
    </location>
</feature>
<dbReference type="KEGG" id="cbw:RR42_m2047"/>
<sequence>MVRMVNESAPSYQSRHRPAMANSGSSFSQIRQRKDLGPAS</sequence>
<gene>
    <name evidence="2" type="ORF">RR42_m2047</name>
</gene>
<dbReference type="EMBL" id="CP010536">
    <property type="protein sequence ID" value="AJG19439.1"/>
    <property type="molecule type" value="Genomic_DNA"/>
</dbReference>
<dbReference type="STRING" id="68895.RR42_m2047"/>
<protein>
    <submittedName>
        <fullName evidence="2">Uncharacterized protein</fullName>
    </submittedName>
</protein>
<evidence type="ECO:0000313" key="3">
    <source>
        <dbReference type="Proteomes" id="UP000031843"/>
    </source>
</evidence>
<evidence type="ECO:0000256" key="1">
    <source>
        <dbReference type="SAM" id="MobiDB-lite"/>
    </source>
</evidence>
<evidence type="ECO:0000313" key="2">
    <source>
        <dbReference type="EMBL" id="AJG19439.1"/>
    </source>
</evidence>